<dbReference type="PANTHER" id="PTHR34598:SF3">
    <property type="entry name" value="OXIDOREDUCTASE AN1597"/>
    <property type="match status" value="1"/>
</dbReference>
<proteinExistence type="inferred from homology"/>
<dbReference type="NCBIfam" id="NF041278">
    <property type="entry name" value="CmcJ_NvfI_EfuI"/>
    <property type="match status" value="1"/>
</dbReference>
<gene>
    <name evidence="2" type="ORF">IZO911_LOCUS9708</name>
    <name evidence="3" type="ORF">KXQ929_LOCUS34866</name>
</gene>
<dbReference type="AlphaFoldDB" id="A0A819VCY2"/>
<organism evidence="3 4">
    <name type="scientific">Adineta steineri</name>
    <dbReference type="NCBI Taxonomy" id="433720"/>
    <lineage>
        <taxon>Eukaryota</taxon>
        <taxon>Metazoa</taxon>
        <taxon>Spiralia</taxon>
        <taxon>Gnathifera</taxon>
        <taxon>Rotifera</taxon>
        <taxon>Eurotatoria</taxon>
        <taxon>Bdelloidea</taxon>
        <taxon>Adinetida</taxon>
        <taxon>Adinetidae</taxon>
        <taxon>Adineta</taxon>
    </lineage>
</organism>
<evidence type="ECO:0008006" key="5">
    <source>
        <dbReference type="Google" id="ProtNLM"/>
    </source>
</evidence>
<protein>
    <recommendedName>
        <fullName evidence="5">Methyltransferase</fullName>
    </recommendedName>
</protein>
<evidence type="ECO:0000313" key="3">
    <source>
        <dbReference type="EMBL" id="CAF4107068.1"/>
    </source>
</evidence>
<comment type="caution">
    <text evidence="3">The sequence shown here is derived from an EMBL/GenBank/DDBJ whole genome shotgun (WGS) entry which is preliminary data.</text>
</comment>
<evidence type="ECO:0000313" key="2">
    <source>
        <dbReference type="EMBL" id="CAF0853184.1"/>
    </source>
</evidence>
<dbReference type="Proteomes" id="UP000663860">
    <property type="component" value="Unassembled WGS sequence"/>
</dbReference>
<sequence>MATDISAEINYFAYTTDNNSAWLEAGSRLAEQRSNFKQIPARVAIHDLRGKEKSVNLDTNAFELLNYDESMQELFEDESEAQKAHYDEMSNLLKKYLNASQVIVYHHVFRNRNLSNDMKQCDQHHRNPAFDPHVDIDEYGIREKIKQMFGKEQAEKLMEKCFQAVNIWRPLGKNPITTYPLAICDYRSINLEKDVHSIELRGSVNTSTAYMMSRHNQDEHMWYYLSNMKSNEMFIFKMFDSQSDVAQYAFHTAVKNENATPSNDEQTSLEMRCLIFYDK</sequence>
<reference evidence="3" key="1">
    <citation type="submission" date="2021-02" db="EMBL/GenBank/DDBJ databases">
        <authorList>
            <person name="Nowell W R."/>
        </authorList>
    </citation>
    <scope>NUCLEOTIDE SEQUENCE</scope>
</reference>
<name>A0A819VCY2_9BILA</name>
<dbReference type="InterPro" id="IPR044053">
    <property type="entry name" value="AsaB-like"/>
</dbReference>
<evidence type="ECO:0000313" key="4">
    <source>
        <dbReference type="Proteomes" id="UP000663868"/>
    </source>
</evidence>
<dbReference type="PANTHER" id="PTHR34598">
    <property type="entry name" value="BLL6449 PROTEIN"/>
    <property type="match status" value="1"/>
</dbReference>
<dbReference type="Proteomes" id="UP000663868">
    <property type="component" value="Unassembled WGS sequence"/>
</dbReference>
<dbReference type="EMBL" id="CAJNOE010000069">
    <property type="protein sequence ID" value="CAF0853184.1"/>
    <property type="molecule type" value="Genomic_DNA"/>
</dbReference>
<dbReference type="EMBL" id="CAJOBB010004882">
    <property type="protein sequence ID" value="CAF4107068.1"/>
    <property type="molecule type" value="Genomic_DNA"/>
</dbReference>
<dbReference type="GO" id="GO:0016491">
    <property type="term" value="F:oxidoreductase activity"/>
    <property type="evidence" value="ECO:0007669"/>
    <property type="project" value="InterPro"/>
</dbReference>
<evidence type="ECO:0000256" key="1">
    <source>
        <dbReference type="ARBA" id="ARBA00023604"/>
    </source>
</evidence>
<accession>A0A819VCY2</accession>
<comment type="similarity">
    <text evidence="1">Belongs to the asaB hydroxylase/desaturase family.</text>
</comment>